<dbReference type="PANTHER" id="PTHR39332">
    <property type="entry name" value="BLL4707 PROTEIN"/>
    <property type="match status" value="1"/>
</dbReference>
<dbReference type="eggNOG" id="COG2867">
    <property type="taxonomic scope" value="Bacteria"/>
</dbReference>
<dbReference type="AlphaFoldDB" id="F9ZVE7"/>
<dbReference type="OrthoDB" id="1364128at2"/>
<dbReference type="Pfam" id="PF10604">
    <property type="entry name" value="Polyketide_cyc2"/>
    <property type="match status" value="1"/>
</dbReference>
<dbReference type="KEGG" id="mmt:Metme_3565"/>
<reference key="2">
    <citation type="submission" date="2011-05" db="EMBL/GenBank/DDBJ databases">
        <title>Complete genome sequence of the aerobic marine methanotroph Methylomonas methanica MC09.</title>
        <authorList>
            <person name="Boden R."/>
            <person name="Cunliffe M."/>
            <person name="Scanlan J."/>
            <person name="Moussard H."/>
            <person name="Kits K.D."/>
            <person name="Klotz M."/>
            <person name="Jetten M."/>
            <person name="Vuilleumier S."/>
            <person name="Han J."/>
            <person name="Peters L."/>
            <person name="Mikhailova N."/>
            <person name="Teshima H."/>
            <person name="Tapia R."/>
            <person name="Kyrpides N."/>
            <person name="Ivanova N."/>
            <person name="Pagani I."/>
            <person name="Cheng J.-F."/>
            <person name="Goodwin L."/>
            <person name="Han C."/>
            <person name="Hauser L."/>
            <person name="Land M."/>
            <person name="Lapidus A."/>
            <person name="Lucas S."/>
            <person name="Pitluck S."/>
            <person name="Woyke T."/>
            <person name="Stein L.Y."/>
            <person name="Murrell C."/>
        </authorList>
    </citation>
    <scope>NUCLEOTIDE SEQUENCE</scope>
    <source>
        <strain>MC09</strain>
    </source>
</reference>
<dbReference type="PANTHER" id="PTHR39332:SF7">
    <property type="entry name" value="SRPBCC FAMILY PROTEIN"/>
    <property type="match status" value="1"/>
</dbReference>
<organism evidence="1 2">
    <name type="scientific">Methylomonas methanica (strain DSM 25384 / MC09)</name>
    <dbReference type="NCBI Taxonomy" id="857087"/>
    <lineage>
        <taxon>Bacteria</taxon>
        <taxon>Pseudomonadati</taxon>
        <taxon>Pseudomonadota</taxon>
        <taxon>Gammaproteobacteria</taxon>
        <taxon>Methylococcales</taxon>
        <taxon>Methylococcaceae</taxon>
        <taxon>Methylomonas</taxon>
    </lineage>
</organism>
<keyword evidence="2" id="KW-1185">Reference proteome</keyword>
<reference evidence="1 2" key="1">
    <citation type="journal article" date="2011" name="J. Bacteriol.">
        <title>Complete Genome Sequence of the Aerobic Marine Methanotroph Methylomonas methanica MC09.</title>
        <authorList>
            <person name="Boden R."/>
            <person name="Cunliffe M."/>
            <person name="Scanlan J."/>
            <person name="Moussard H."/>
            <person name="Kits K.D."/>
            <person name="Klotz M.G."/>
            <person name="Jetten M.S."/>
            <person name="Vuilleumier S."/>
            <person name="Han J."/>
            <person name="Peters L."/>
            <person name="Mikhailova N."/>
            <person name="Teshima H."/>
            <person name="Tapia R."/>
            <person name="Kyrpides N."/>
            <person name="Ivanova N."/>
            <person name="Pagani I."/>
            <person name="Cheng J.F."/>
            <person name="Goodwin L."/>
            <person name="Han C."/>
            <person name="Hauser L."/>
            <person name="Land M.L."/>
            <person name="Lapidus A."/>
            <person name="Lucas S."/>
            <person name="Pitluck S."/>
            <person name="Woyke T."/>
            <person name="Stein L."/>
            <person name="Murrell J.C."/>
        </authorList>
    </citation>
    <scope>NUCLEOTIDE SEQUENCE [LARGE SCALE GENOMIC DNA]</scope>
    <source>
        <strain evidence="1 2">MC09</strain>
    </source>
</reference>
<dbReference type="STRING" id="857087.Metme_3565"/>
<dbReference type="EMBL" id="CP002738">
    <property type="protein sequence ID" value="AEG01929.1"/>
    <property type="molecule type" value="Genomic_DNA"/>
</dbReference>
<gene>
    <name evidence="1" type="ordered locus">Metme_3565</name>
</gene>
<evidence type="ECO:0000313" key="2">
    <source>
        <dbReference type="Proteomes" id="UP000008888"/>
    </source>
</evidence>
<name>F9ZVE7_METMM</name>
<protein>
    <submittedName>
        <fullName evidence="1">Polyketide cyclase/dehydrase</fullName>
    </submittedName>
</protein>
<dbReference type="InterPro" id="IPR023393">
    <property type="entry name" value="START-like_dom_sf"/>
</dbReference>
<sequence>MPQCYQSIVIAAPVEQAWETIKNFHDFSWASEVIEHCEAVGRIRGNEIGAKRILNGVFHETLLECNSAARRIRYSIDDGPSPVSSREIKNYVGTLQLRPVTLNNGTFVEWRSSWEAQTEEAEEFCHQIYAALLKTLAQRLEAA</sequence>
<dbReference type="CDD" id="cd07821">
    <property type="entry name" value="PYR_PYL_RCAR_like"/>
    <property type="match status" value="1"/>
</dbReference>
<proteinExistence type="predicted"/>
<evidence type="ECO:0000313" key="1">
    <source>
        <dbReference type="EMBL" id="AEG01929.1"/>
    </source>
</evidence>
<dbReference type="SUPFAM" id="SSF55961">
    <property type="entry name" value="Bet v1-like"/>
    <property type="match status" value="1"/>
</dbReference>
<dbReference type="InterPro" id="IPR019587">
    <property type="entry name" value="Polyketide_cyclase/dehydratase"/>
</dbReference>
<dbReference type="HOGENOM" id="CLU_106645_1_0_6"/>
<reference evidence="2" key="3">
    <citation type="submission" date="2011-05" db="EMBL/GenBank/DDBJ databases">
        <title>Complete sequence of Methylomonas methanica MC09.</title>
        <authorList>
            <consortium name="US DOE Joint Genome Institute"/>
            <person name="Lucas S."/>
            <person name="Han J."/>
            <person name="Lapidus A."/>
            <person name="Cheng J.-F."/>
            <person name="Goodwin L."/>
            <person name="Pitluck S."/>
            <person name="Peters L."/>
            <person name="Mikhailova N."/>
            <person name="Teshima H."/>
            <person name="Han C."/>
            <person name="Tapia R."/>
            <person name="Land M."/>
            <person name="Hauser L."/>
            <person name="Kyrpides N."/>
            <person name="Ivanova N."/>
            <person name="Pagani I."/>
            <person name="Stein L."/>
            <person name="Woyke T."/>
        </authorList>
    </citation>
    <scope>NUCLEOTIDE SEQUENCE [LARGE SCALE GENOMIC DNA]</scope>
    <source>
        <strain evidence="2">MC09</strain>
    </source>
</reference>
<dbReference type="RefSeq" id="WP_013820150.1">
    <property type="nucleotide sequence ID" value="NC_015572.1"/>
</dbReference>
<dbReference type="Proteomes" id="UP000008888">
    <property type="component" value="Chromosome"/>
</dbReference>
<accession>F9ZVE7</accession>
<dbReference type="Gene3D" id="3.30.530.20">
    <property type="match status" value="1"/>
</dbReference>